<protein>
    <recommendedName>
        <fullName evidence="8">Zn(2)-C6 fungal-type domain-containing protein</fullName>
    </recommendedName>
</protein>
<dbReference type="RefSeq" id="XP_013319747.1">
    <property type="nucleotide sequence ID" value="XM_013464293.1"/>
</dbReference>
<evidence type="ECO:0000256" key="1">
    <source>
        <dbReference type="ARBA" id="ARBA00004123"/>
    </source>
</evidence>
<dbReference type="InterPro" id="IPR021858">
    <property type="entry name" value="Fun_TF"/>
</dbReference>
<evidence type="ECO:0000256" key="5">
    <source>
        <dbReference type="ARBA" id="ARBA00023242"/>
    </source>
</evidence>
<dbReference type="AlphaFoldDB" id="A0A0D2ETX5"/>
<evidence type="ECO:0000313" key="7">
    <source>
        <dbReference type="Proteomes" id="UP000054342"/>
    </source>
</evidence>
<keyword evidence="5" id="KW-0539">Nucleus</keyword>
<dbReference type="SUPFAM" id="SSF57701">
    <property type="entry name" value="Zn2/Cys6 DNA-binding domain"/>
    <property type="match status" value="1"/>
</dbReference>
<dbReference type="GO" id="GO:0005634">
    <property type="term" value="C:nucleus"/>
    <property type="evidence" value="ECO:0007669"/>
    <property type="project" value="UniProtKB-SubCell"/>
</dbReference>
<dbReference type="PANTHER" id="PTHR37534:SF46">
    <property type="entry name" value="ZN(II)2CYS6 TRANSCRIPTION FACTOR (EUROFUNG)"/>
    <property type="match status" value="1"/>
</dbReference>
<dbReference type="PANTHER" id="PTHR37534">
    <property type="entry name" value="TRANSCRIPTIONAL ACTIVATOR PROTEIN UGA3"/>
    <property type="match status" value="1"/>
</dbReference>
<dbReference type="EMBL" id="KN847318">
    <property type="protein sequence ID" value="KIW59163.1"/>
    <property type="molecule type" value="Genomic_DNA"/>
</dbReference>
<dbReference type="OrthoDB" id="1919336at2759"/>
<dbReference type="HOGENOM" id="CLU_023417_3_0_1"/>
<dbReference type="GO" id="GO:0008270">
    <property type="term" value="F:zinc ion binding"/>
    <property type="evidence" value="ECO:0007669"/>
    <property type="project" value="InterPro"/>
</dbReference>
<dbReference type="InterPro" id="IPR001138">
    <property type="entry name" value="Zn2Cys6_DnaBD"/>
</dbReference>
<evidence type="ECO:0000256" key="4">
    <source>
        <dbReference type="ARBA" id="ARBA00023163"/>
    </source>
</evidence>
<keyword evidence="7" id="KW-1185">Reference proteome</keyword>
<dbReference type="GO" id="GO:0003677">
    <property type="term" value="F:DNA binding"/>
    <property type="evidence" value="ECO:0007669"/>
    <property type="project" value="UniProtKB-KW"/>
</dbReference>
<proteinExistence type="predicted"/>
<dbReference type="GO" id="GO:0000981">
    <property type="term" value="F:DNA-binding transcription factor activity, RNA polymerase II-specific"/>
    <property type="evidence" value="ECO:0007669"/>
    <property type="project" value="InterPro"/>
</dbReference>
<dbReference type="Pfam" id="PF11951">
    <property type="entry name" value="Fungal_trans_2"/>
    <property type="match status" value="1"/>
</dbReference>
<accession>A0A0D2ETX5</accession>
<evidence type="ECO:0000256" key="3">
    <source>
        <dbReference type="ARBA" id="ARBA00023125"/>
    </source>
</evidence>
<keyword evidence="4" id="KW-0804">Transcription</keyword>
<dbReference type="InterPro" id="IPR036864">
    <property type="entry name" value="Zn2-C6_fun-type_DNA-bd_sf"/>
</dbReference>
<reference evidence="6 7" key="1">
    <citation type="submission" date="2015-01" db="EMBL/GenBank/DDBJ databases">
        <title>The Genome Sequence of Exophiala xenobiotica CBS118157.</title>
        <authorList>
            <consortium name="The Broad Institute Genomics Platform"/>
            <person name="Cuomo C."/>
            <person name="de Hoog S."/>
            <person name="Gorbushina A."/>
            <person name="Stielow B."/>
            <person name="Teixiera M."/>
            <person name="Abouelleil A."/>
            <person name="Chapman S.B."/>
            <person name="Priest M."/>
            <person name="Young S.K."/>
            <person name="Wortman J."/>
            <person name="Nusbaum C."/>
            <person name="Birren B."/>
        </authorList>
    </citation>
    <scope>NUCLEOTIDE SEQUENCE [LARGE SCALE GENOMIC DNA]</scope>
    <source>
        <strain evidence="6 7">CBS 118157</strain>
    </source>
</reference>
<keyword evidence="2" id="KW-0805">Transcription regulation</keyword>
<comment type="subcellular location">
    <subcellularLocation>
        <location evidence="1">Nucleus</location>
    </subcellularLocation>
</comment>
<evidence type="ECO:0000256" key="2">
    <source>
        <dbReference type="ARBA" id="ARBA00023015"/>
    </source>
</evidence>
<dbReference type="Proteomes" id="UP000054342">
    <property type="component" value="Unassembled WGS sequence"/>
</dbReference>
<evidence type="ECO:0000313" key="6">
    <source>
        <dbReference type="EMBL" id="KIW59163.1"/>
    </source>
</evidence>
<dbReference type="CDD" id="cd00067">
    <property type="entry name" value="GAL4"/>
    <property type="match status" value="1"/>
</dbReference>
<gene>
    <name evidence="6" type="ORF">PV05_03636</name>
</gene>
<keyword evidence="3" id="KW-0238">DNA-binding</keyword>
<evidence type="ECO:0008006" key="8">
    <source>
        <dbReference type="Google" id="ProtNLM"/>
    </source>
</evidence>
<dbReference type="GeneID" id="25325544"/>
<dbReference type="STRING" id="348802.A0A0D2ETX5"/>
<name>A0A0D2ETX5_9EURO</name>
<organism evidence="6 7">
    <name type="scientific">Exophiala xenobiotica</name>
    <dbReference type="NCBI Taxonomy" id="348802"/>
    <lineage>
        <taxon>Eukaryota</taxon>
        <taxon>Fungi</taxon>
        <taxon>Dikarya</taxon>
        <taxon>Ascomycota</taxon>
        <taxon>Pezizomycotina</taxon>
        <taxon>Eurotiomycetes</taxon>
        <taxon>Chaetothyriomycetidae</taxon>
        <taxon>Chaetothyriales</taxon>
        <taxon>Herpotrichiellaceae</taxon>
        <taxon>Exophiala</taxon>
    </lineage>
</organism>
<sequence length="525" mass="59567">MEIVGRARRKKCDEQSPSCGKCVKSKRVCSWPGKDDLLDRRHQRAFKSPNPPLKRPAAVPVQRRPLLVSELSSVGKASPFFVCREVSINTDLFNSDKFTSDLEVDCFRHFLEEFLPLLLLSSAHPGFQSAYIPEVVHMLLEFDGLRDVALACGASHLHVSTANLQMHEAGIMYYSRAVSKVNQVLGNIDWSRDRYNDAILICITFLYIHGVSLPCSSGRELLIDISVTDYVVYQVFAIGTNQDIPKHVNGAIQLMKLRCAKSQSSPLARPIHRIIWESILYQVFRQTVRHPFAVDFQPDFDFVARAEGILQALTFPDGSQADNSPVIGFPLSLQKFIIAIVQLCKRPFEPDRHGLHKLHEEMEYWEGSILQQGHCIKQEGHGSSTWTPSERARLFQQHSTSLHILAASLLLDWVSRSQEVPHKSRTNLPPPNNSWQVSRALQIMRCPQASEDWSRCYLGSWPALIFGYAVGTPENVALIRWDLEQRFRKLYSVEELEFLSELESIWRTRGISSRGHSSSTGSECE</sequence>